<dbReference type="PANTHER" id="PTHR46401">
    <property type="entry name" value="GLYCOSYLTRANSFERASE WBBK-RELATED"/>
    <property type="match status" value="1"/>
</dbReference>
<feature type="domain" description="Glycosyl transferase family 1" evidence="2">
    <location>
        <begin position="194"/>
        <end position="349"/>
    </location>
</feature>
<reference evidence="4 5" key="1">
    <citation type="submission" date="2016-10" db="EMBL/GenBank/DDBJ databases">
        <authorList>
            <person name="de Groot N.N."/>
        </authorList>
    </citation>
    <scope>NUCLEOTIDE SEQUENCE [LARGE SCALE GENOMIC DNA]</scope>
    <source>
        <strain evidence="4 5">CGMCC 1.10457</strain>
    </source>
</reference>
<dbReference type="CDD" id="cd03809">
    <property type="entry name" value="GT4_MtfB-like"/>
    <property type="match status" value="1"/>
</dbReference>
<dbReference type="AlphaFoldDB" id="A0A1I6K8X9"/>
<dbReference type="FunFam" id="3.40.50.2000:FF:000119">
    <property type="entry name" value="Glycosyl transferase group 1"/>
    <property type="match status" value="1"/>
</dbReference>
<dbReference type="OrthoDB" id="131038at2157"/>
<dbReference type="RefSeq" id="WP_177227106.1">
    <property type="nucleotide sequence ID" value="NZ_FOZK01000001.1"/>
</dbReference>
<keyword evidence="5" id="KW-1185">Reference proteome</keyword>
<dbReference type="Proteomes" id="UP000199062">
    <property type="component" value="Unassembled WGS sequence"/>
</dbReference>
<dbReference type="SUPFAM" id="SSF53756">
    <property type="entry name" value="UDP-Glycosyltransferase/glycogen phosphorylase"/>
    <property type="match status" value="1"/>
</dbReference>
<dbReference type="GO" id="GO:0016757">
    <property type="term" value="F:glycosyltransferase activity"/>
    <property type="evidence" value="ECO:0007669"/>
    <property type="project" value="InterPro"/>
</dbReference>
<dbReference type="InterPro" id="IPR001296">
    <property type="entry name" value="Glyco_trans_1"/>
</dbReference>
<evidence type="ECO:0000313" key="4">
    <source>
        <dbReference type="EMBL" id="SFR87488.1"/>
    </source>
</evidence>
<keyword evidence="1 4" id="KW-0808">Transferase</keyword>
<dbReference type="Pfam" id="PF13439">
    <property type="entry name" value="Glyco_transf_4"/>
    <property type="match status" value="1"/>
</dbReference>
<feature type="domain" description="Glycosyltransferase subfamily 4-like N-terminal" evidence="3">
    <location>
        <begin position="16"/>
        <end position="172"/>
    </location>
</feature>
<accession>A0A1I6K8X9</accession>
<name>A0A1I6K8X9_9EURY</name>
<evidence type="ECO:0000259" key="3">
    <source>
        <dbReference type="Pfam" id="PF13439"/>
    </source>
</evidence>
<proteinExistence type="predicted"/>
<dbReference type="Gene3D" id="3.40.50.2000">
    <property type="entry name" value="Glycogen Phosphorylase B"/>
    <property type="match status" value="2"/>
</dbReference>
<protein>
    <submittedName>
        <fullName evidence="4">Glycosyltransferase involved in cell wall bisynthesis</fullName>
    </submittedName>
</protein>
<organism evidence="4 5">
    <name type="scientific">Halomicrobium zhouii</name>
    <dbReference type="NCBI Taxonomy" id="767519"/>
    <lineage>
        <taxon>Archaea</taxon>
        <taxon>Methanobacteriati</taxon>
        <taxon>Methanobacteriota</taxon>
        <taxon>Stenosarchaea group</taxon>
        <taxon>Halobacteria</taxon>
        <taxon>Halobacteriales</taxon>
        <taxon>Haloarculaceae</taxon>
        <taxon>Halomicrobium</taxon>
    </lineage>
</organism>
<evidence type="ECO:0000256" key="1">
    <source>
        <dbReference type="ARBA" id="ARBA00022679"/>
    </source>
</evidence>
<dbReference type="EMBL" id="FOZK01000001">
    <property type="protein sequence ID" value="SFR87488.1"/>
    <property type="molecule type" value="Genomic_DNA"/>
</dbReference>
<sequence length="374" mass="41131">MPRIGIAGDALSGNTSGVGNYLLELLRHGAFDGYSATLYTKERHQQIAHMDGIDVKPVDPHSVFNAVPDPISHVWWENVAAGRAAVSDDVDLYFGSNYLVPLTFREKSVIVVHDLIHEMCPEYLPRSYVYYMKALLPRSIARADRVITVSESTKTDLVDIYDVESDAVSVAYGSASDRFSIDNIADTEGAIVREKYGIDGNFILYVGNLEPRKNVHTVIDALERLSPEQRPELAIAGQKFQGYPELSRSYEMSSCQDDITFLGYVDDEDLPSLYASARAFVFPSFYEGFGLPLLEAMKAGTPVVTSDRSSLPEVVGDTGKIVEPTSTEELAIAIRDLLSKPSNATLARQATDRAAKFSWDDAAATVSRTVDEVI</sequence>
<evidence type="ECO:0000259" key="2">
    <source>
        <dbReference type="Pfam" id="PF00534"/>
    </source>
</evidence>
<dbReference type="STRING" id="767519.SAMN05216559_0361"/>
<dbReference type="PANTHER" id="PTHR46401:SF2">
    <property type="entry name" value="GLYCOSYLTRANSFERASE WBBK-RELATED"/>
    <property type="match status" value="1"/>
</dbReference>
<gene>
    <name evidence="4" type="ORF">SAMN05216559_0361</name>
</gene>
<dbReference type="InterPro" id="IPR028098">
    <property type="entry name" value="Glyco_trans_4-like_N"/>
</dbReference>
<dbReference type="Pfam" id="PF00534">
    <property type="entry name" value="Glycos_transf_1"/>
    <property type="match status" value="1"/>
</dbReference>
<evidence type="ECO:0000313" key="5">
    <source>
        <dbReference type="Proteomes" id="UP000199062"/>
    </source>
</evidence>